<dbReference type="Gene3D" id="3.40.50.300">
    <property type="entry name" value="P-loop containing nucleotide triphosphate hydrolases"/>
    <property type="match status" value="1"/>
</dbReference>
<proteinExistence type="inferred from homology"/>
<accession>A0A366ES75</accession>
<evidence type="ECO:0000259" key="2">
    <source>
        <dbReference type="Pfam" id="PF00437"/>
    </source>
</evidence>
<dbReference type="InterPro" id="IPR001482">
    <property type="entry name" value="T2SS/T4SS_dom"/>
</dbReference>
<reference evidence="3 4" key="1">
    <citation type="submission" date="2018-06" db="EMBL/GenBank/DDBJ databases">
        <title>Genomic Encyclopedia of Type Strains, Phase IV (KMG-IV): sequencing the most valuable type-strain genomes for metagenomic binning, comparative biology and taxonomic classification.</title>
        <authorList>
            <person name="Goeker M."/>
        </authorList>
    </citation>
    <scope>NUCLEOTIDE SEQUENCE [LARGE SCALE GENOMIC DNA]</scope>
    <source>
        <strain evidence="3 4">DSM 24875</strain>
    </source>
</reference>
<dbReference type="Proteomes" id="UP000253529">
    <property type="component" value="Unassembled WGS sequence"/>
</dbReference>
<dbReference type="SUPFAM" id="SSF52540">
    <property type="entry name" value="P-loop containing nucleoside triphosphate hydrolases"/>
    <property type="match status" value="1"/>
</dbReference>
<dbReference type="Pfam" id="PF00437">
    <property type="entry name" value="T2SSE"/>
    <property type="match status" value="1"/>
</dbReference>
<dbReference type="GO" id="GO:0016887">
    <property type="term" value="F:ATP hydrolysis activity"/>
    <property type="evidence" value="ECO:0007669"/>
    <property type="project" value="InterPro"/>
</dbReference>
<sequence>MLDRPSREPETPHDPYAWVDAGERWVKEPRRAAPALDAYLTHAHRLGAEQVMFSTFQPASFRLWGRNRKVMTRDPLDENDASLIVNHLYGADGMARLQGGGDINVMYQIGSPRKGTLRFRCNVTAIIASRGAGANVVIRPVRDLPQPLGEQNVEPEILAHYRMTKGMMIVSGATGSGKSTLIGAMTVEKLRDPHAHRNIIECAEPVEFLLDRVQSVTSTISQSEIPRNVKSFEDFMAGAMRRQPTDIIIGECRKPEHMIATIQAAISGHATATTIHAETVPLTMQRVASLLPPAQLKDAMISCAQALRLVINQRLVKSRDGKWTPLREFLVCDALYRKRLASARADDWPQITAEAVDAQGQSYTKAIEIALAEGRIDEETAEKVRQEIG</sequence>
<protein>
    <submittedName>
        <fullName evidence="3">Defect-in-organelle-trafficking protein DotB</fullName>
    </submittedName>
</protein>
<organism evidence="3 4">
    <name type="scientific">Roseiarcus fermentans</name>
    <dbReference type="NCBI Taxonomy" id="1473586"/>
    <lineage>
        <taxon>Bacteria</taxon>
        <taxon>Pseudomonadati</taxon>
        <taxon>Pseudomonadota</taxon>
        <taxon>Alphaproteobacteria</taxon>
        <taxon>Hyphomicrobiales</taxon>
        <taxon>Roseiarcaceae</taxon>
        <taxon>Roseiarcus</taxon>
    </lineage>
</organism>
<evidence type="ECO:0000256" key="1">
    <source>
        <dbReference type="ARBA" id="ARBA00006611"/>
    </source>
</evidence>
<dbReference type="PANTHER" id="PTHR30486">
    <property type="entry name" value="TWITCHING MOTILITY PROTEIN PILT"/>
    <property type="match status" value="1"/>
</dbReference>
<comment type="caution">
    <text evidence="3">The sequence shown here is derived from an EMBL/GenBank/DDBJ whole genome shotgun (WGS) entry which is preliminary data.</text>
</comment>
<dbReference type="EMBL" id="QNRK01000035">
    <property type="protein sequence ID" value="RBP05241.1"/>
    <property type="molecule type" value="Genomic_DNA"/>
</dbReference>
<name>A0A366ES75_9HYPH</name>
<feature type="domain" description="Bacterial type II secretion system protein E" evidence="2">
    <location>
        <begin position="152"/>
        <end position="318"/>
    </location>
</feature>
<gene>
    <name evidence="3" type="ORF">DFR50_13531</name>
</gene>
<dbReference type="RefSeq" id="WP_113891889.1">
    <property type="nucleotide sequence ID" value="NZ_QNRK01000035.1"/>
</dbReference>
<dbReference type="PANTHER" id="PTHR30486:SF6">
    <property type="entry name" value="TYPE IV PILUS RETRACTATION ATPASE PILT"/>
    <property type="match status" value="1"/>
</dbReference>
<dbReference type="OrthoDB" id="9804785at2"/>
<comment type="similarity">
    <text evidence="1">Belongs to the GSP E family.</text>
</comment>
<keyword evidence="4" id="KW-1185">Reference proteome</keyword>
<dbReference type="InterPro" id="IPR027417">
    <property type="entry name" value="P-loop_NTPase"/>
</dbReference>
<evidence type="ECO:0000313" key="3">
    <source>
        <dbReference type="EMBL" id="RBP05241.1"/>
    </source>
</evidence>
<evidence type="ECO:0000313" key="4">
    <source>
        <dbReference type="Proteomes" id="UP000253529"/>
    </source>
</evidence>
<dbReference type="Gene3D" id="3.30.450.90">
    <property type="match status" value="1"/>
</dbReference>
<dbReference type="AlphaFoldDB" id="A0A366ES75"/>
<dbReference type="InterPro" id="IPR050921">
    <property type="entry name" value="T4SS_GSP_E_ATPase"/>
</dbReference>